<dbReference type="InterPro" id="IPR002110">
    <property type="entry name" value="Ankyrin_rpt"/>
</dbReference>
<evidence type="ECO:0000313" key="3">
    <source>
        <dbReference type="Proteomes" id="UP000266915"/>
    </source>
</evidence>
<name>A0A3N2BXS2_9MICO</name>
<gene>
    <name evidence="2" type="ORF">EDD42_0089</name>
</gene>
<feature type="repeat" description="ANK" evidence="1">
    <location>
        <begin position="39"/>
        <end position="71"/>
    </location>
</feature>
<dbReference type="PROSITE" id="PS50088">
    <property type="entry name" value="ANK_REPEAT"/>
    <property type="match status" value="1"/>
</dbReference>
<keyword evidence="1" id="KW-0040">ANK repeat</keyword>
<accession>A0A3N2BXS2</accession>
<protein>
    <submittedName>
        <fullName evidence="2">Uncharacterized protein</fullName>
    </submittedName>
</protein>
<dbReference type="Gene3D" id="1.25.40.20">
    <property type="entry name" value="Ankyrin repeat-containing domain"/>
    <property type="match status" value="1"/>
</dbReference>
<organism evidence="2 3">
    <name type="scientific">Plantibacter flavus</name>
    <dbReference type="NCBI Taxonomy" id="150123"/>
    <lineage>
        <taxon>Bacteria</taxon>
        <taxon>Bacillati</taxon>
        <taxon>Actinomycetota</taxon>
        <taxon>Actinomycetes</taxon>
        <taxon>Micrococcales</taxon>
        <taxon>Microbacteriaceae</taxon>
        <taxon>Plantibacter</taxon>
    </lineage>
</organism>
<reference evidence="2 3" key="1">
    <citation type="submission" date="2018-11" db="EMBL/GenBank/DDBJ databases">
        <title>Sequencing the genomes of 1000 actinobacteria strains.</title>
        <authorList>
            <person name="Klenk H.-P."/>
        </authorList>
    </citation>
    <scope>NUCLEOTIDE SEQUENCE [LARGE SCALE GENOMIC DNA]</scope>
    <source>
        <strain evidence="2 3">DSM 14012</strain>
    </source>
</reference>
<evidence type="ECO:0000256" key="1">
    <source>
        <dbReference type="PROSITE-ProRule" id="PRU00023"/>
    </source>
</evidence>
<dbReference type="SUPFAM" id="SSF48403">
    <property type="entry name" value="Ankyrin repeat"/>
    <property type="match status" value="1"/>
</dbReference>
<evidence type="ECO:0000313" key="2">
    <source>
        <dbReference type="EMBL" id="ROR80056.1"/>
    </source>
</evidence>
<dbReference type="RefSeq" id="WP_085511627.1">
    <property type="nucleotide sequence ID" value="NZ_FXAP01000002.1"/>
</dbReference>
<keyword evidence="3" id="KW-1185">Reference proteome</keyword>
<sequence>MRAIFTDIVNGAEQQVRDRIAQDPSVVGAVATGTPKQYAGQSTLQVAVRSGEFAIAHLLLASGADPGFVDVDSPSGWAKPVLHDALVAAVKRSRWMRQTFTAQSERAFRTVNSASTSDDAYSVVVALLDAGADVHAVDSKGCTSLGRAARAAHDVLPRRPHGQPDARDGRPLNPELVDDLSRIFDLLRRRGADPAHREPQLDMSLSTYYETELVGTFLAGGARPDPAP</sequence>
<dbReference type="EMBL" id="RKHL01000001">
    <property type="protein sequence ID" value="ROR80056.1"/>
    <property type="molecule type" value="Genomic_DNA"/>
</dbReference>
<dbReference type="AlphaFoldDB" id="A0A3N2BXS2"/>
<dbReference type="InterPro" id="IPR036770">
    <property type="entry name" value="Ankyrin_rpt-contain_sf"/>
</dbReference>
<comment type="caution">
    <text evidence="2">The sequence shown here is derived from an EMBL/GenBank/DDBJ whole genome shotgun (WGS) entry which is preliminary data.</text>
</comment>
<proteinExistence type="predicted"/>
<dbReference type="PROSITE" id="PS50297">
    <property type="entry name" value="ANK_REP_REGION"/>
    <property type="match status" value="1"/>
</dbReference>
<dbReference type="Proteomes" id="UP000266915">
    <property type="component" value="Unassembled WGS sequence"/>
</dbReference>